<evidence type="ECO:0000256" key="4">
    <source>
        <dbReference type="ARBA" id="ARBA00022692"/>
    </source>
</evidence>
<accession>A0A183K5I0</accession>
<dbReference type="GO" id="GO:0005921">
    <property type="term" value="C:gap junction"/>
    <property type="evidence" value="ECO:0007669"/>
    <property type="project" value="UniProtKB-UniRule"/>
</dbReference>
<dbReference type="EMBL" id="UZAK01033676">
    <property type="protein sequence ID" value="VDP39087.1"/>
    <property type="molecule type" value="Genomic_DNA"/>
</dbReference>
<keyword evidence="4 9" id="KW-0812">Transmembrane</keyword>
<keyword evidence="3" id="KW-1003">Cell membrane</keyword>
<feature type="transmembrane region" description="Helical" evidence="9">
    <location>
        <begin position="56"/>
        <end position="81"/>
    </location>
</feature>
<feature type="compositionally biased region" description="Low complexity" evidence="10">
    <location>
        <begin position="359"/>
        <end position="368"/>
    </location>
</feature>
<comment type="subcellular location">
    <subcellularLocation>
        <location evidence="1 9">Cell membrane</location>
        <topology evidence="1 9">Multi-pass membrane protein</topology>
    </subcellularLocation>
</comment>
<evidence type="ECO:0000313" key="11">
    <source>
        <dbReference type="EMBL" id="VDP39087.1"/>
    </source>
</evidence>
<evidence type="ECO:0000256" key="5">
    <source>
        <dbReference type="ARBA" id="ARBA00022989"/>
    </source>
</evidence>
<sequence length="423" mass="47752">MFEANAHLPLQCWIPQEFSRSWEEYAEHYCWVTNTYFTNVQSAIPPVNNRTTVVRYYQWATFVFILQAAGFFLPCLIWRLLQNHSGFHVQRIMRSAIRLNCAETDSSQLITYGLARYIDNVIYHRSYKQWRIHSPKIKSHFKHKSLKNHSMIQSTQKSTSHTSSSTTLTSTSHDIGTETKLVKFDNESLPTKQTSHPCKTLPSECTVPRSYKKQRAPQPPVTITTSTTTTTTTTTTVITTNTTTATTAVMVTTKNSLKVNSDQIIYTSSPILKSTSNVIQSKLNYLSLKQNDHRKFYSPICNTCGLCFNNLSIIDRKIKTRSTQPLVTTSTITEISPPPPPSSSSPSSSSSPPPPPPTTTTTPTELTTGATLFNSKNNSRFQVRACLVMQFDDLRNVPRLSHPVQRTKLHQNHSPEQQISGIF</sequence>
<dbReference type="Pfam" id="PF00876">
    <property type="entry name" value="Innexin"/>
    <property type="match status" value="1"/>
</dbReference>
<dbReference type="Proteomes" id="UP000279833">
    <property type="component" value="Unassembled WGS sequence"/>
</dbReference>
<keyword evidence="7 9" id="KW-0472">Membrane</keyword>
<evidence type="ECO:0000256" key="6">
    <source>
        <dbReference type="ARBA" id="ARBA00023065"/>
    </source>
</evidence>
<organism evidence="13">
    <name type="scientific">Schistosoma curassoni</name>
    <dbReference type="NCBI Taxonomy" id="6186"/>
    <lineage>
        <taxon>Eukaryota</taxon>
        <taxon>Metazoa</taxon>
        <taxon>Spiralia</taxon>
        <taxon>Lophotrochozoa</taxon>
        <taxon>Platyhelminthes</taxon>
        <taxon>Trematoda</taxon>
        <taxon>Digenea</taxon>
        <taxon>Strigeidida</taxon>
        <taxon>Schistosomatoidea</taxon>
        <taxon>Schistosomatidae</taxon>
        <taxon>Schistosoma</taxon>
    </lineage>
</organism>
<gene>
    <name evidence="9" type="primary">inx</name>
    <name evidence="11" type="ORF">SCUD_LOCUS10254</name>
</gene>
<keyword evidence="2 9" id="KW-0813">Transport</keyword>
<comment type="function">
    <text evidence="9">Structural component of the gap junctions.</text>
</comment>
<keyword evidence="8 9" id="KW-0407">Ion channel</keyword>
<dbReference type="PROSITE" id="PS51013">
    <property type="entry name" value="PANNEXIN"/>
    <property type="match status" value="1"/>
</dbReference>
<feature type="region of interest" description="Disordered" evidence="10">
    <location>
        <begin position="150"/>
        <end position="173"/>
    </location>
</feature>
<reference evidence="13" key="1">
    <citation type="submission" date="2016-06" db="UniProtKB">
        <authorList>
            <consortium name="WormBaseParasite"/>
        </authorList>
    </citation>
    <scope>IDENTIFICATION</scope>
</reference>
<keyword evidence="6 9" id="KW-0406">Ion transport</keyword>
<dbReference type="PRINTS" id="PR01262">
    <property type="entry name" value="INNEXIN"/>
</dbReference>
<comment type="caution">
    <text evidence="9">Lacks conserved residue(s) required for the propagation of feature annotation.</text>
</comment>
<keyword evidence="12" id="KW-1185">Reference proteome</keyword>
<dbReference type="PANTHER" id="PTHR11893:SF44">
    <property type="entry name" value="INNEXIN"/>
    <property type="match status" value="1"/>
</dbReference>
<evidence type="ECO:0000313" key="13">
    <source>
        <dbReference type="WBParaSite" id="SCUD_0001025401-mRNA-1"/>
    </source>
</evidence>
<feature type="compositionally biased region" description="Low complexity" evidence="10">
    <location>
        <begin position="154"/>
        <end position="172"/>
    </location>
</feature>
<evidence type="ECO:0000313" key="12">
    <source>
        <dbReference type="Proteomes" id="UP000279833"/>
    </source>
</evidence>
<reference evidence="11 12" key="2">
    <citation type="submission" date="2018-11" db="EMBL/GenBank/DDBJ databases">
        <authorList>
            <consortium name="Pathogen Informatics"/>
        </authorList>
    </citation>
    <scope>NUCLEOTIDE SEQUENCE [LARGE SCALE GENOMIC DNA]</scope>
    <source>
        <strain evidence="11">Dakar</strain>
        <strain evidence="12">Dakar, Senegal</strain>
    </source>
</reference>
<dbReference type="PANTHER" id="PTHR11893">
    <property type="entry name" value="INNEXIN"/>
    <property type="match status" value="1"/>
</dbReference>
<dbReference type="WBParaSite" id="SCUD_0001025401-mRNA-1">
    <property type="protein sequence ID" value="SCUD_0001025401-mRNA-1"/>
    <property type="gene ID" value="SCUD_0001025401"/>
</dbReference>
<evidence type="ECO:0000256" key="2">
    <source>
        <dbReference type="ARBA" id="ARBA00022448"/>
    </source>
</evidence>
<evidence type="ECO:0000256" key="3">
    <source>
        <dbReference type="ARBA" id="ARBA00022475"/>
    </source>
</evidence>
<dbReference type="AlphaFoldDB" id="A0A183K5I0"/>
<dbReference type="STRING" id="6186.A0A183K5I0"/>
<evidence type="ECO:0000256" key="1">
    <source>
        <dbReference type="ARBA" id="ARBA00004651"/>
    </source>
</evidence>
<keyword evidence="5 9" id="KW-1133">Transmembrane helix</keyword>
<feature type="region of interest" description="Disordered" evidence="10">
    <location>
        <begin position="325"/>
        <end position="373"/>
    </location>
</feature>
<comment type="similarity">
    <text evidence="9">Belongs to the pannexin family.</text>
</comment>
<dbReference type="GO" id="GO:0005243">
    <property type="term" value="F:gap junction channel activity"/>
    <property type="evidence" value="ECO:0007669"/>
    <property type="project" value="TreeGrafter"/>
</dbReference>
<evidence type="ECO:0000256" key="7">
    <source>
        <dbReference type="ARBA" id="ARBA00023136"/>
    </source>
</evidence>
<evidence type="ECO:0000256" key="10">
    <source>
        <dbReference type="SAM" id="MobiDB-lite"/>
    </source>
</evidence>
<dbReference type="GO" id="GO:0005886">
    <property type="term" value="C:plasma membrane"/>
    <property type="evidence" value="ECO:0007669"/>
    <property type="project" value="UniProtKB-SubCell"/>
</dbReference>
<proteinExistence type="inferred from homology"/>
<evidence type="ECO:0000256" key="8">
    <source>
        <dbReference type="ARBA" id="ARBA00023303"/>
    </source>
</evidence>
<dbReference type="InterPro" id="IPR000990">
    <property type="entry name" value="Innexin"/>
</dbReference>
<evidence type="ECO:0000256" key="9">
    <source>
        <dbReference type="RuleBase" id="RU010713"/>
    </source>
</evidence>
<name>A0A183K5I0_9TREM</name>
<dbReference type="GO" id="GO:0034220">
    <property type="term" value="P:monoatomic ion transmembrane transport"/>
    <property type="evidence" value="ECO:0007669"/>
    <property type="project" value="UniProtKB-KW"/>
</dbReference>
<protein>
    <recommendedName>
        <fullName evidence="9">Innexin</fullName>
    </recommendedName>
</protein>